<evidence type="ECO:0000313" key="2">
    <source>
        <dbReference type="Proteomes" id="UP001451606"/>
    </source>
</evidence>
<dbReference type="Proteomes" id="UP001451606">
    <property type="component" value="Chromosome"/>
</dbReference>
<evidence type="ECO:0000313" key="1">
    <source>
        <dbReference type="EMBL" id="WYY00193.1"/>
    </source>
</evidence>
<dbReference type="EMBL" id="CP133772">
    <property type="protein sequence ID" value="WYY00193.1"/>
    <property type="molecule type" value="Genomic_DNA"/>
</dbReference>
<organism evidence="1 2">
    <name type="scientific">Oxyplasma meridianum</name>
    <dbReference type="NCBI Taxonomy" id="3073602"/>
    <lineage>
        <taxon>Archaea</taxon>
        <taxon>Methanobacteriati</taxon>
        <taxon>Thermoplasmatota</taxon>
        <taxon>Thermoplasmata</taxon>
        <taxon>Thermoplasmatales</taxon>
        <taxon>Thermoplasmataceae</taxon>
        <taxon>Oxyplasma</taxon>
    </lineage>
</organism>
<dbReference type="RefSeq" id="WP_393972143.1">
    <property type="nucleotide sequence ID" value="NZ_CP133772.1"/>
</dbReference>
<name>A0AAX4NFT7_9ARCH</name>
<evidence type="ECO:0008006" key="3">
    <source>
        <dbReference type="Google" id="ProtNLM"/>
    </source>
</evidence>
<protein>
    <recommendedName>
        <fullName evidence="3">Glycosyltransferase family 1 protein</fullName>
    </recommendedName>
</protein>
<gene>
    <name evidence="1" type="ORF">OXIME_000750</name>
</gene>
<dbReference type="AlphaFoldDB" id="A0AAX4NFT7"/>
<dbReference type="KEGG" id="omr:OXIME_000750"/>
<reference evidence="1 2" key="1">
    <citation type="submission" date="2023-09" db="EMBL/GenBank/DDBJ databases">
        <authorList>
            <person name="Golyshina O.V."/>
            <person name="Lunev E.A."/>
            <person name="Bargiela R."/>
            <person name="Gaines M.C."/>
            <person name="Daum B."/>
            <person name="Bale N.J."/>
            <person name="Koenen M."/>
            <person name="Sinninghe Damst J.S."/>
            <person name="Yakimov M."/>
            <person name="Golyshin P.N."/>
        </authorList>
    </citation>
    <scope>NUCLEOTIDE SEQUENCE [LARGE SCALE GENOMIC DNA]</scope>
    <source>
        <strain evidence="1 2">M1</strain>
    </source>
</reference>
<dbReference type="GeneID" id="95967482"/>
<keyword evidence="2" id="KW-1185">Reference proteome</keyword>
<sequence>MDKKITIGFIGPDIISFYGGLQTHTINVIKILNNYFNIIYFLNPYLYKKYKIDKNILLNKTKKVEDNGIHITNTFYDIINNNHKYNEIIKLYSKEDVNFYFDLDFIDGFLDKNFTRKIDSFNNKPLYLCLQGMGDYNLHFYKHIKYTLNMIFISKNIKITSSHILK</sequence>
<proteinExistence type="predicted"/>
<accession>A0AAX4NFT7</accession>